<proteinExistence type="predicted"/>
<reference evidence="5 6" key="1">
    <citation type="submission" date="2012-06" db="EMBL/GenBank/DDBJ databases">
        <title>Finished chromosome of genome of Oscillatoria acuminata PCC 6304.</title>
        <authorList>
            <consortium name="US DOE Joint Genome Institute"/>
            <person name="Gugger M."/>
            <person name="Coursin T."/>
            <person name="Rippka R."/>
            <person name="Tandeau De Marsac N."/>
            <person name="Huntemann M."/>
            <person name="Wei C.-L."/>
            <person name="Han J."/>
            <person name="Detter J.C."/>
            <person name="Han C."/>
            <person name="Tapia R."/>
            <person name="Davenport K."/>
            <person name="Daligault H."/>
            <person name="Erkkila T."/>
            <person name="Gu W."/>
            <person name="Munk A.C.C."/>
            <person name="Teshima H."/>
            <person name="Xu Y."/>
            <person name="Chain P."/>
            <person name="Chen A."/>
            <person name="Krypides N."/>
            <person name="Mavromatis K."/>
            <person name="Markowitz V."/>
            <person name="Szeto E."/>
            <person name="Ivanova N."/>
            <person name="Mikhailova N."/>
            <person name="Ovchinnikova G."/>
            <person name="Pagani I."/>
            <person name="Pati A."/>
            <person name="Goodwin L."/>
            <person name="Peters L."/>
            <person name="Pitluck S."/>
            <person name="Woyke T."/>
            <person name="Kerfeld C."/>
        </authorList>
    </citation>
    <scope>NUCLEOTIDE SEQUENCE [LARGE SCALE GENOMIC DNA]</scope>
    <source>
        <strain evidence="5 6">PCC 6304</strain>
    </source>
</reference>
<dbReference type="GO" id="GO:0003677">
    <property type="term" value="F:DNA binding"/>
    <property type="evidence" value="ECO:0007669"/>
    <property type="project" value="InterPro"/>
</dbReference>
<dbReference type="Gene3D" id="1.25.10.10">
    <property type="entry name" value="Leucine-rich Repeat Variant"/>
    <property type="match status" value="1"/>
</dbReference>
<name>K9TR25_9CYAN</name>
<dbReference type="SUPFAM" id="SSF48371">
    <property type="entry name" value="ARM repeat"/>
    <property type="match status" value="1"/>
</dbReference>
<accession>K9TR25</accession>
<sequence length="807" mass="91968">MGETRQRGVRIHRYGKEKLTTTKATTQNYKGKKWTYADISHNAHVSESTVKRFFSGKEVDEESAIAICNALGLEVKDVVDLNEWNPPTPDEPTANDIDWREVCETMLNRRLSSNLLTANEDINFNLDDIHVPLALVERRQGDKRPGETRAEEGSQLYEPIEYDEKQHFEHQQFLDDILGKGEGKTKGRQIAIIGEPGAGKTTQLQKIADWILEERPDLPIWISLADLQGRELGDYLLDTWLKQAIPPSRLSEQVREDFLAQLEQGRVWLLLDGVDEMATERATAGLPLQQIASQLKGWIASARVVLTCRVNVWEANLNALEAFETYRMLNFNYPTQVEAFIGKWFKHSDATKGEALRQELAKAEYQRLQDLVKNPLRLTLLCSTWQTSEGLPETQAAVYKRFVGKIYQWKQNYFPTTEQQRQQLNHALGELARRGIDDAASPFRLRHQLVTEVLGDCDDDKSVFALALQLGWLNQVGVVAEDDTEKVYAFYHATFQEYFAALSIEDWDFFLPREHCGRPVPSGKPYRIFEPLWKQTILLWLGRKDVPKEKKEEFISRLIEFEDGCGEGENRYRRDRGFYEYRAYFLAASGIAEFKECDRADEIVAQLVRWGFRYFDEEKQEWPTFFDPIELEVRTVLGETEPTKAMAALFNLIANSENVYIRWQSAYILVQMGAGKPTVIAALVNLIDNPESEDTRRQSAESLGKINAGNPKEIAALADVIVAYYEYKWPMRLLEADSLGEIIGPGNPIVIAALGNVIGHTNNVDIRCLAADSLGKIDPGNPTASTALVNLIIGYYEDKWPRWSGAR</sequence>
<gene>
    <name evidence="5" type="ORF">Oscil6304_5124</name>
</gene>
<dbReference type="InParanoid" id="K9TR25"/>
<dbReference type="SUPFAM" id="SSF52540">
    <property type="entry name" value="P-loop containing nucleoside triphosphate hydrolases"/>
    <property type="match status" value="1"/>
</dbReference>
<keyword evidence="2" id="KW-0605">Phycobilisome</keyword>
<evidence type="ECO:0000313" key="6">
    <source>
        <dbReference type="Proteomes" id="UP000010367"/>
    </source>
</evidence>
<dbReference type="SUPFAM" id="SSF47413">
    <property type="entry name" value="lambda repressor-like DNA-binding domains"/>
    <property type="match status" value="1"/>
</dbReference>
<evidence type="ECO:0000313" key="5">
    <source>
        <dbReference type="EMBL" id="AFY84626.1"/>
    </source>
</evidence>
<dbReference type="Proteomes" id="UP000010367">
    <property type="component" value="Chromosome"/>
</dbReference>
<evidence type="ECO:0000259" key="3">
    <source>
        <dbReference type="PROSITE" id="PS50837"/>
    </source>
</evidence>
<dbReference type="InterPro" id="IPR010982">
    <property type="entry name" value="Lambda_DNA-bd_dom_sf"/>
</dbReference>
<dbReference type="STRING" id="56110.Oscil6304_5124"/>
<dbReference type="InterPro" id="IPR016024">
    <property type="entry name" value="ARM-type_fold"/>
</dbReference>
<protein>
    <submittedName>
        <fullName evidence="5">Putative NTPase (NACHT family)</fullName>
    </submittedName>
</protein>
<dbReference type="eggNOG" id="COG0457">
    <property type="taxonomic scope" value="Bacteria"/>
</dbReference>
<organism evidence="5 6">
    <name type="scientific">Oscillatoria acuminata PCC 6304</name>
    <dbReference type="NCBI Taxonomy" id="56110"/>
    <lineage>
        <taxon>Bacteria</taxon>
        <taxon>Bacillati</taxon>
        <taxon>Cyanobacteriota</taxon>
        <taxon>Cyanophyceae</taxon>
        <taxon>Oscillatoriophycideae</taxon>
        <taxon>Oscillatoriales</taxon>
        <taxon>Oscillatoriaceae</taxon>
        <taxon>Oscillatoria</taxon>
    </lineage>
</organism>
<evidence type="ECO:0000256" key="2">
    <source>
        <dbReference type="ARBA" id="ARBA00022738"/>
    </source>
</evidence>
<dbReference type="SMART" id="SM00382">
    <property type="entry name" value="AAA"/>
    <property type="match status" value="1"/>
</dbReference>
<dbReference type="eggNOG" id="COG1413">
    <property type="taxonomic scope" value="Bacteria"/>
</dbReference>
<feature type="domain" description="NACHT" evidence="3">
    <location>
        <begin position="188"/>
        <end position="280"/>
    </location>
</feature>
<dbReference type="PROSITE" id="PS50837">
    <property type="entry name" value="NACHT"/>
    <property type="match status" value="1"/>
</dbReference>
<feature type="domain" description="HTH cro/C1-type" evidence="4">
    <location>
        <begin position="30"/>
        <end position="78"/>
    </location>
</feature>
<dbReference type="KEGG" id="oac:Oscil6304_5124"/>
<dbReference type="InterPro" id="IPR007111">
    <property type="entry name" value="NACHT_NTPase"/>
</dbReference>
<evidence type="ECO:0000259" key="4">
    <source>
        <dbReference type="PROSITE" id="PS50943"/>
    </source>
</evidence>
<dbReference type="Pfam" id="PF05729">
    <property type="entry name" value="NACHT"/>
    <property type="match status" value="1"/>
</dbReference>
<dbReference type="OrthoDB" id="134770at2"/>
<dbReference type="EMBL" id="CP003607">
    <property type="protein sequence ID" value="AFY84626.1"/>
    <property type="molecule type" value="Genomic_DNA"/>
</dbReference>
<dbReference type="InterPro" id="IPR003593">
    <property type="entry name" value="AAA+_ATPase"/>
</dbReference>
<dbReference type="PATRIC" id="fig|56110.3.peg.6269"/>
<dbReference type="GO" id="GO:0030089">
    <property type="term" value="C:phycobilisome"/>
    <property type="evidence" value="ECO:0007669"/>
    <property type="project" value="UniProtKB-KW"/>
</dbReference>
<dbReference type="InterPro" id="IPR001387">
    <property type="entry name" value="Cro/C1-type_HTH"/>
</dbReference>
<dbReference type="Pfam" id="PF13646">
    <property type="entry name" value="HEAT_2"/>
    <property type="match status" value="1"/>
</dbReference>
<dbReference type="AlphaFoldDB" id="K9TR25"/>
<evidence type="ECO:0000256" key="1">
    <source>
        <dbReference type="ARBA" id="ARBA00022549"/>
    </source>
</evidence>
<dbReference type="PROSITE" id="PS50943">
    <property type="entry name" value="HTH_CROC1"/>
    <property type="match status" value="1"/>
</dbReference>
<dbReference type="PANTHER" id="PTHR46844:SF1">
    <property type="entry name" value="SLR5058 PROTEIN"/>
    <property type="match status" value="1"/>
</dbReference>
<dbReference type="Gene3D" id="3.40.50.300">
    <property type="entry name" value="P-loop containing nucleotide triphosphate hydrolases"/>
    <property type="match status" value="1"/>
</dbReference>
<dbReference type="HOGENOM" id="CLU_009565_0_0_3"/>
<dbReference type="PANTHER" id="PTHR46844">
    <property type="entry name" value="SLR5058 PROTEIN"/>
    <property type="match status" value="1"/>
</dbReference>
<dbReference type="InterPro" id="IPR011989">
    <property type="entry name" value="ARM-like"/>
</dbReference>
<dbReference type="eggNOG" id="COG5635">
    <property type="taxonomic scope" value="Bacteria"/>
</dbReference>
<dbReference type="CDD" id="cd00093">
    <property type="entry name" value="HTH_XRE"/>
    <property type="match status" value="1"/>
</dbReference>
<dbReference type="InterPro" id="IPR027417">
    <property type="entry name" value="P-loop_NTPase"/>
</dbReference>
<keyword evidence="6" id="KW-1185">Reference proteome</keyword>
<keyword evidence="1" id="KW-0042">Antenna complex</keyword>
<dbReference type="RefSeq" id="WP_015151240.1">
    <property type="nucleotide sequence ID" value="NC_019693.1"/>
</dbReference>